<sequence>MPSLLETCPPELLELVCANLEDSRDHAAFSLVCSALRPSGRQALYSVLSVQRGECDAFQAFFSSNWGLLLGVRALTLSWSSRFAPALHWFSGLCTLSVARAKGDLLVSLPLLQNLRILILNFTAHREVGCNQLEALLSSCPQLQELALSNLHLSPRAMWTPSQLPPSRLRRLAITQSSGCSIFGQPTSPFDLSTITDFIVGDTDWTPGPEAISLSTLVLGDVLDVLPGLTHYPAMSNLYMTLDAVERLQTPQEYQTLPNTVTELHVDITLRTSQQVSNALKPFLDSTQRRLVLHHPSNQLPPGFTLASNILVSASKDFTMFCAAW</sequence>
<evidence type="ECO:0000313" key="2">
    <source>
        <dbReference type="Proteomes" id="UP000815677"/>
    </source>
</evidence>
<protein>
    <recommendedName>
        <fullName evidence="3">F-box domain-containing protein</fullName>
    </recommendedName>
</protein>
<dbReference type="SUPFAM" id="SSF52047">
    <property type="entry name" value="RNI-like"/>
    <property type="match status" value="1"/>
</dbReference>
<dbReference type="Gene3D" id="3.80.10.10">
    <property type="entry name" value="Ribonuclease Inhibitor"/>
    <property type="match status" value="1"/>
</dbReference>
<dbReference type="EMBL" id="DF844314">
    <property type="protein sequence ID" value="GAT48194.1"/>
    <property type="molecule type" value="Genomic_DNA"/>
</dbReference>
<gene>
    <name evidence="1" type="ORF">MCHLO_05621</name>
</gene>
<evidence type="ECO:0008006" key="3">
    <source>
        <dbReference type="Google" id="ProtNLM"/>
    </source>
</evidence>
<dbReference type="InterPro" id="IPR032675">
    <property type="entry name" value="LRR_dom_sf"/>
</dbReference>
<keyword evidence="2" id="KW-1185">Reference proteome</keyword>
<reference evidence="1" key="1">
    <citation type="submission" date="2014-09" db="EMBL/GenBank/DDBJ databases">
        <title>Genome sequence of the luminous mushroom Mycena chlorophos for searching fungal bioluminescence genes.</title>
        <authorList>
            <person name="Tanaka Y."/>
            <person name="Kasuga D."/>
            <person name="Oba Y."/>
            <person name="Hase S."/>
            <person name="Sato K."/>
            <person name="Oba Y."/>
            <person name="Sakakibara Y."/>
        </authorList>
    </citation>
    <scope>NUCLEOTIDE SEQUENCE</scope>
</reference>
<accession>A0ABQ0LAN7</accession>
<dbReference type="Proteomes" id="UP000815677">
    <property type="component" value="Unassembled WGS sequence"/>
</dbReference>
<organism evidence="1 2">
    <name type="scientific">Mycena chlorophos</name>
    <name type="common">Agaric fungus</name>
    <name type="synonym">Agaricus chlorophos</name>
    <dbReference type="NCBI Taxonomy" id="658473"/>
    <lineage>
        <taxon>Eukaryota</taxon>
        <taxon>Fungi</taxon>
        <taxon>Dikarya</taxon>
        <taxon>Basidiomycota</taxon>
        <taxon>Agaricomycotina</taxon>
        <taxon>Agaricomycetes</taxon>
        <taxon>Agaricomycetidae</taxon>
        <taxon>Agaricales</taxon>
        <taxon>Marasmiineae</taxon>
        <taxon>Mycenaceae</taxon>
        <taxon>Mycena</taxon>
    </lineage>
</organism>
<proteinExistence type="predicted"/>
<name>A0ABQ0LAN7_MYCCL</name>
<evidence type="ECO:0000313" key="1">
    <source>
        <dbReference type="EMBL" id="GAT48194.1"/>
    </source>
</evidence>